<dbReference type="SUPFAM" id="SSF52172">
    <property type="entry name" value="CheY-like"/>
    <property type="match status" value="1"/>
</dbReference>
<dbReference type="AlphaFoldDB" id="A0A485M4V6"/>
<dbReference type="SMART" id="SM00448">
    <property type="entry name" value="REC"/>
    <property type="match status" value="1"/>
</dbReference>
<dbReference type="GO" id="GO:0004673">
    <property type="term" value="F:protein histidine kinase activity"/>
    <property type="evidence" value="ECO:0007669"/>
    <property type="project" value="UniProtKB-EC"/>
</dbReference>
<sequence>MMNAKNILIVDDSDDLAHVIADFLSMFGYRVHTAHDGMDALEYLEKTSMDIVVSDIHMPRMDGFTLMTEIKSRYPRTPIVLITGFSVSEARKLAFEKGADAFVAKPFHLKDLKNVIDSVVNN</sequence>
<keyword evidence="1" id="KW-0597">Phosphoprotein</keyword>
<organism evidence="4">
    <name type="scientific">anaerobic digester metagenome</name>
    <dbReference type="NCBI Taxonomy" id="1263854"/>
    <lineage>
        <taxon>unclassified sequences</taxon>
        <taxon>metagenomes</taxon>
        <taxon>ecological metagenomes</taxon>
    </lineage>
</organism>
<dbReference type="InterPro" id="IPR050595">
    <property type="entry name" value="Bact_response_regulator"/>
</dbReference>
<protein>
    <submittedName>
        <fullName evidence="4">Sensor histidine kinase RcsC</fullName>
        <ecNumber evidence="4">2.7.13.3</ecNumber>
    </submittedName>
</protein>
<dbReference type="InterPro" id="IPR011006">
    <property type="entry name" value="CheY-like_superfamily"/>
</dbReference>
<dbReference type="EMBL" id="CAADRM010000119">
    <property type="protein sequence ID" value="VFU16409.1"/>
    <property type="molecule type" value="Genomic_DNA"/>
</dbReference>
<keyword evidence="4" id="KW-0808">Transferase</keyword>
<gene>
    <name evidence="4" type="primary">rcsC</name>
    <name evidence="4" type="ORF">SCFA_540030</name>
</gene>
<feature type="domain" description="Response regulatory" evidence="3">
    <location>
        <begin position="6"/>
        <end position="120"/>
    </location>
</feature>
<keyword evidence="4" id="KW-0418">Kinase</keyword>
<dbReference type="InterPro" id="IPR001789">
    <property type="entry name" value="Sig_transdc_resp-reg_receiver"/>
</dbReference>
<dbReference type="GO" id="GO:0000160">
    <property type="term" value="P:phosphorelay signal transduction system"/>
    <property type="evidence" value="ECO:0007669"/>
    <property type="project" value="UniProtKB-KW"/>
</dbReference>
<dbReference type="CDD" id="cd00156">
    <property type="entry name" value="REC"/>
    <property type="match status" value="1"/>
</dbReference>
<reference evidence="4" key="1">
    <citation type="submission" date="2019-03" db="EMBL/GenBank/DDBJ databases">
        <authorList>
            <person name="Hao L."/>
        </authorList>
    </citation>
    <scope>NUCLEOTIDE SEQUENCE</scope>
</reference>
<name>A0A485M4V6_9ZZZZ</name>
<keyword evidence="2" id="KW-0902">Two-component regulatory system</keyword>
<dbReference type="EC" id="2.7.13.3" evidence="4"/>
<evidence type="ECO:0000259" key="3">
    <source>
        <dbReference type="PROSITE" id="PS50110"/>
    </source>
</evidence>
<evidence type="ECO:0000313" key="4">
    <source>
        <dbReference type="EMBL" id="VFU16409.1"/>
    </source>
</evidence>
<accession>A0A485M4V6</accession>
<evidence type="ECO:0000256" key="2">
    <source>
        <dbReference type="ARBA" id="ARBA00023012"/>
    </source>
</evidence>
<proteinExistence type="predicted"/>
<evidence type="ECO:0000256" key="1">
    <source>
        <dbReference type="ARBA" id="ARBA00022553"/>
    </source>
</evidence>
<dbReference type="PANTHER" id="PTHR44591">
    <property type="entry name" value="STRESS RESPONSE REGULATOR PROTEIN 1"/>
    <property type="match status" value="1"/>
</dbReference>
<dbReference type="Pfam" id="PF00072">
    <property type="entry name" value="Response_reg"/>
    <property type="match status" value="1"/>
</dbReference>
<dbReference type="Gene3D" id="3.40.50.2300">
    <property type="match status" value="1"/>
</dbReference>
<dbReference type="PROSITE" id="PS50110">
    <property type="entry name" value="RESPONSE_REGULATORY"/>
    <property type="match status" value="1"/>
</dbReference>
<dbReference type="PANTHER" id="PTHR44591:SF14">
    <property type="entry name" value="PROTEIN PILG"/>
    <property type="match status" value="1"/>
</dbReference>